<organism evidence="7 8">
    <name type="scientific">Candidatus Sysuiplasma superficiale</name>
    <dbReference type="NCBI Taxonomy" id="2823368"/>
    <lineage>
        <taxon>Archaea</taxon>
        <taxon>Methanobacteriati</taxon>
        <taxon>Thermoplasmatota</taxon>
        <taxon>Thermoplasmata</taxon>
        <taxon>Candidatus Sysuiplasmatales</taxon>
        <taxon>Candidatus Sysuiplasmataceae</taxon>
        <taxon>Candidatus Sysuiplasma</taxon>
    </lineage>
</organism>
<keyword evidence="4 6" id="KW-1133">Transmembrane helix</keyword>
<dbReference type="InterPro" id="IPR000802">
    <property type="entry name" value="Arsenical_pump_ArsB"/>
</dbReference>
<dbReference type="PANTHER" id="PTHR43302:SF5">
    <property type="entry name" value="TRANSPORTER ARSB-RELATED"/>
    <property type="match status" value="1"/>
</dbReference>
<feature type="transmembrane region" description="Helical" evidence="6">
    <location>
        <begin position="52"/>
        <end position="75"/>
    </location>
</feature>
<feature type="transmembrane region" description="Helical" evidence="6">
    <location>
        <begin position="177"/>
        <end position="203"/>
    </location>
</feature>
<evidence type="ECO:0000256" key="6">
    <source>
        <dbReference type="SAM" id="Phobius"/>
    </source>
</evidence>
<dbReference type="CDD" id="cd01118">
    <property type="entry name" value="ArsB_permease"/>
    <property type="match status" value="1"/>
</dbReference>
<comment type="subcellular location">
    <subcellularLocation>
        <location evidence="1">Cell membrane</location>
        <topology evidence="1">Multi-pass membrane protein</topology>
    </subcellularLocation>
</comment>
<feature type="transmembrane region" description="Helical" evidence="6">
    <location>
        <begin position="410"/>
        <end position="429"/>
    </location>
</feature>
<dbReference type="PANTHER" id="PTHR43302">
    <property type="entry name" value="TRANSPORTER ARSB-RELATED"/>
    <property type="match status" value="1"/>
</dbReference>
<evidence type="ECO:0000313" key="7">
    <source>
        <dbReference type="EMBL" id="MBX8632783.1"/>
    </source>
</evidence>
<sequence>MDYASFFIALSIFLVTLFLVLKRPRNLGIGYSAMAGGAVSLLAGVTTFHDIFVVWNIVWNATFTFVAVIILTLIFDEAGFFEYWASRIALAAKGNTRRLFLLTIILGASISAFFANDGCALVLTPIVVSMVRKTGMKKQSLLPFIMAAGFIADTASLPFVVSNLVNIVTAGYFGIPFLGYASIMVFPDLSSILFSAAVLWLYFRKDISRVYDTSAVGDPLSSVKDSLLSHIAIPVIIVLVAAYSVSGFYSIPVAFVAVPAAAVVLAAASVRKRIDTRRVLKSAPWQIVLFSIGMYMIVFGLGREGLTSMLSSALSALKPLPGPFSIISAGLLFAFTAAIMNNMPSVMLGNLAIGSMRGAASRQLIYANVIGNDIGPKFTPIGSLATLLWLHTLERKESVKIGAGRYMKMGIILALPVLVVSLAVVWIVLSL</sequence>
<dbReference type="NCBIfam" id="TIGR00935">
    <property type="entry name" value="2a45"/>
    <property type="match status" value="1"/>
</dbReference>
<dbReference type="Proteomes" id="UP000716004">
    <property type="component" value="Unassembled WGS sequence"/>
</dbReference>
<evidence type="ECO:0000256" key="3">
    <source>
        <dbReference type="ARBA" id="ARBA00022692"/>
    </source>
</evidence>
<dbReference type="AlphaFoldDB" id="A0A8J7YU91"/>
<evidence type="ECO:0000313" key="8">
    <source>
        <dbReference type="Proteomes" id="UP000716004"/>
    </source>
</evidence>
<reference evidence="7" key="1">
    <citation type="submission" date="2021-04" db="EMBL/GenBank/DDBJ databases">
        <title>Genomic insights into ecological role and evolution of a novel Thermoplasmata order Candidatus Sysuiplasmatales.</title>
        <authorList>
            <person name="Yuan Y."/>
        </authorList>
    </citation>
    <scope>NUCLEOTIDE SEQUENCE</scope>
    <source>
        <strain evidence="7">YP2-bin.285</strain>
    </source>
</reference>
<dbReference type="EMBL" id="JAGVSJ010000069">
    <property type="protein sequence ID" value="MBX8632783.1"/>
    <property type="molecule type" value="Genomic_DNA"/>
</dbReference>
<dbReference type="PRINTS" id="PR00758">
    <property type="entry name" value="ARSENICPUMP"/>
</dbReference>
<feature type="transmembrane region" description="Helical" evidence="6">
    <location>
        <begin position="27"/>
        <end position="45"/>
    </location>
</feature>
<protein>
    <submittedName>
        <fullName evidence="7">Arsenic transporter</fullName>
    </submittedName>
</protein>
<keyword evidence="5 6" id="KW-0472">Membrane</keyword>
<feature type="transmembrane region" description="Helical" evidence="6">
    <location>
        <begin position="322"/>
        <end position="340"/>
    </location>
</feature>
<dbReference type="Pfam" id="PF02040">
    <property type="entry name" value="ArsB"/>
    <property type="match status" value="1"/>
</dbReference>
<feature type="transmembrane region" description="Helical" evidence="6">
    <location>
        <begin position="251"/>
        <end position="270"/>
    </location>
</feature>
<dbReference type="GO" id="GO:0005886">
    <property type="term" value="C:plasma membrane"/>
    <property type="evidence" value="ECO:0007669"/>
    <property type="project" value="UniProtKB-SubCell"/>
</dbReference>
<keyword evidence="2" id="KW-1003">Cell membrane</keyword>
<dbReference type="GO" id="GO:0015105">
    <property type="term" value="F:arsenite transmembrane transporter activity"/>
    <property type="evidence" value="ECO:0007669"/>
    <property type="project" value="InterPro"/>
</dbReference>
<evidence type="ECO:0000256" key="5">
    <source>
        <dbReference type="ARBA" id="ARBA00023136"/>
    </source>
</evidence>
<feature type="transmembrane region" description="Helical" evidence="6">
    <location>
        <begin position="140"/>
        <end position="165"/>
    </location>
</feature>
<evidence type="ECO:0000256" key="4">
    <source>
        <dbReference type="ARBA" id="ARBA00022989"/>
    </source>
</evidence>
<name>A0A8J7YU91_9ARCH</name>
<evidence type="ECO:0000256" key="1">
    <source>
        <dbReference type="ARBA" id="ARBA00004651"/>
    </source>
</evidence>
<evidence type="ECO:0000256" key="2">
    <source>
        <dbReference type="ARBA" id="ARBA00022475"/>
    </source>
</evidence>
<accession>A0A8J7YU91</accession>
<gene>
    <name evidence="7" type="ORF">J9259_09785</name>
</gene>
<feature type="transmembrane region" description="Helical" evidence="6">
    <location>
        <begin position="5"/>
        <end position="21"/>
    </location>
</feature>
<dbReference type="NCBIfam" id="NF011980">
    <property type="entry name" value="PRK15445.1"/>
    <property type="match status" value="1"/>
</dbReference>
<keyword evidence="3 6" id="KW-0812">Transmembrane</keyword>
<comment type="caution">
    <text evidence="7">The sequence shown here is derived from an EMBL/GenBank/DDBJ whole genome shotgun (WGS) entry which is preliminary data.</text>
</comment>
<feature type="transmembrane region" description="Helical" evidence="6">
    <location>
        <begin position="227"/>
        <end position="245"/>
    </location>
</feature>
<proteinExistence type="predicted"/>
<feature type="transmembrane region" description="Helical" evidence="6">
    <location>
        <begin position="282"/>
        <end position="302"/>
    </location>
</feature>